<protein>
    <submittedName>
        <fullName evidence="2">Uncharacterized protein</fullName>
    </submittedName>
</protein>
<gene>
    <name evidence="2" type="ORF">EYC80_004267</name>
</gene>
<organism evidence="2 3">
    <name type="scientific">Monilinia laxa</name>
    <name type="common">Brown rot fungus</name>
    <name type="synonym">Sclerotinia laxa</name>
    <dbReference type="NCBI Taxonomy" id="61186"/>
    <lineage>
        <taxon>Eukaryota</taxon>
        <taxon>Fungi</taxon>
        <taxon>Dikarya</taxon>
        <taxon>Ascomycota</taxon>
        <taxon>Pezizomycotina</taxon>
        <taxon>Leotiomycetes</taxon>
        <taxon>Helotiales</taxon>
        <taxon>Sclerotiniaceae</taxon>
        <taxon>Monilinia</taxon>
    </lineage>
</organism>
<evidence type="ECO:0000256" key="1">
    <source>
        <dbReference type="SAM" id="MobiDB-lite"/>
    </source>
</evidence>
<feature type="region of interest" description="Disordered" evidence="1">
    <location>
        <begin position="30"/>
        <end position="60"/>
    </location>
</feature>
<evidence type="ECO:0000313" key="2">
    <source>
        <dbReference type="EMBL" id="KAB8304950.1"/>
    </source>
</evidence>
<sequence>MLEFTSPVWSKVEGLRLEIGNWKLKRQEDSMYLSQSKKREKKKKKKEKRKRRNNKSGRLVVGEKKIDEWSKYR</sequence>
<feature type="compositionally biased region" description="Basic residues" evidence="1">
    <location>
        <begin position="36"/>
        <end position="55"/>
    </location>
</feature>
<name>A0A5N6KM84_MONLA</name>
<dbReference type="AlphaFoldDB" id="A0A5N6KM84"/>
<proteinExistence type="predicted"/>
<dbReference type="EMBL" id="VIGI01000001">
    <property type="protein sequence ID" value="KAB8304950.1"/>
    <property type="molecule type" value="Genomic_DNA"/>
</dbReference>
<dbReference type="Proteomes" id="UP000326757">
    <property type="component" value="Unassembled WGS sequence"/>
</dbReference>
<reference evidence="2 3" key="1">
    <citation type="submission" date="2019-06" db="EMBL/GenBank/DDBJ databases">
        <title>Genome Sequence of the Brown Rot Fungal Pathogen Monilinia laxa.</title>
        <authorList>
            <person name="De Miccolis Angelini R.M."/>
            <person name="Landi L."/>
            <person name="Abate D."/>
            <person name="Pollastro S."/>
            <person name="Romanazzi G."/>
            <person name="Faretra F."/>
        </authorList>
    </citation>
    <scope>NUCLEOTIDE SEQUENCE [LARGE SCALE GENOMIC DNA]</scope>
    <source>
        <strain evidence="2 3">Mlax316</strain>
    </source>
</reference>
<keyword evidence="3" id="KW-1185">Reference proteome</keyword>
<evidence type="ECO:0000313" key="3">
    <source>
        <dbReference type="Proteomes" id="UP000326757"/>
    </source>
</evidence>
<comment type="caution">
    <text evidence="2">The sequence shown here is derived from an EMBL/GenBank/DDBJ whole genome shotgun (WGS) entry which is preliminary data.</text>
</comment>
<accession>A0A5N6KM84</accession>